<accession>A0A517Z2H0</accession>
<comment type="catalytic activity">
    <reaction evidence="1">
        <text>Hydrolysis of DNA containing ring-opened 7-methylguanine residues, releasing 2,6-diamino-4-hydroxy-5-(N-methyl)formamidopyrimidine.</text>
        <dbReference type="EC" id="3.2.2.23"/>
    </reaction>
</comment>
<evidence type="ECO:0000256" key="8">
    <source>
        <dbReference type="ARBA" id="ARBA00022833"/>
    </source>
</evidence>
<sequence>MPELPDIVVYVEALDRRVTGELLETAAVHNPFVLRTFAPALDEVVGKQVQQVARVGKRIAVGLEEDLWVALHLMIAGRLQWNDGPGEVRPRRGDLATFRFSTGTLRFTEAGRKHRASLHVLQGPDVLSELDPGGLDVRECTLAEFTARMQQKNQTVKRALTTPALFSGIGNAYSDEILHRAQFSPFRLTQNVRPPEWERLFSASRETLDEWTSRLREQTGSDFPRKVTAFRPEMAVHGRFGEACPVCGATVQRICYSERETSYCPTCQTGGKILADRSLSRLLKSDWPARIEEWESH</sequence>
<dbReference type="PANTHER" id="PTHR22993">
    <property type="entry name" value="FORMAMIDOPYRIMIDINE-DNA GLYCOSYLASE"/>
    <property type="match status" value="1"/>
</dbReference>
<comment type="cofactor">
    <cofactor evidence="2">
        <name>Zn(2+)</name>
        <dbReference type="ChEBI" id="CHEBI:29105"/>
    </cofactor>
</comment>
<evidence type="ECO:0000259" key="15">
    <source>
        <dbReference type="PROSITE" id="PS51066"/>
    </source>
</evidence>
<keyword evidence="6 14" id="KW-0863">Zinc-finger</keyword>
<dbReference type="SMART" id="SM01232">
    <property type="entry name" value="H2TH"/>
    <property type="match status" value="1"/>
</dbReference>
<dbReference type="GO" id="GO:0003684">
    <property type="term" value="F:damaged DNA binding"/>
    <property type="evidence" value="ECO:0007669"/>
    <property type="project" value="InterPro"/>
</dbReference>
<evidence type="ECO:0000256" key="7">
    <source>
        <dbReference type="ARBA" id="ARBA00022801"/>
    </source>
</evidence>
<dbReference type="SMART" id="SM00898">
    <property type="entry name" value="Fapy_DNA_glyco"/>
    <property type="match status" value="1"/>
</dbReference>
<protein>
    <submittedName>
        <fullName evidence="17">Putative formamidopyrimidine-DNA glycosylase-like protein</fullName>
    </submittedName>
</protein>
<keyword evidence="7" id="KW-0378">Hydrolase</keyword>
<dbReference type="Pfam" id="PF06831">
    <property type="entry name" value="H2TH"/>
    <property type="match status" value="1"/>
</dbReference>
<feature type="domain" description="Formamidopyrimidine-DNA glycosylase catalytic" evidence="16">
    <location>
        <begin position="2"/>
        <end position="99"/>
    </location>
</feature>
<dbReference type="RefSeq" id="WP_145367304.1">
    <property type="nucleotide sequence ID" value="NZ_CP036275.1"/>
</dbReference>
<dbReference type="InterPro" id="IPR000214">
    <property type="entry name" value="Znf_DNA_glyclase/AP_lyase"/>
</dbReference>
<dbReference type="GO" id="GO:0016829">
    <property type="term" value="F:lyase activity"/>
    <property type="evidence" value="ECO:0007669"/>
    <property type="project" value="UniProtKB-KW"/>
</dbReference>
<dbReference type="Gene3D" id="1.10.8.50">
    <property type="match status" value="1"/>
</dbReference>
<evidence type="ECO:0000256" key="12">
    <source>
        <dbReference type="ARBA" id="ARBA00023268"/>
    </source>
</evidence>
<dbReference type="KEGG" id="mri:Mal4_09550"/>
<dbReference type="GO" id="GO:0006284">
    <property type="term" value="P:base-excision repair"/>
    <property type="evidence" value="ECO:0007669"/>
    <property type="project" value="InterPro"/>
</dbReference>
<evidence type="ECO:0000256" key="6">
    <source>
        <dbReference type="ARBA" id="ARBA00022771"/>
    </source>
</evidence>
<dbReference type="Proteomes" id="UP000320496">
    <property type="component" value="Chromosome"/>
</dbReference>
<dbReference type="PROSITE" id="PS51068">
    <property type="entry name" value="FPG_CAT"/>
    <property type="match status" value="1"/>
</dbReference>
<keyword evidence="5" id="KW-0227">DNA damage</keyword>
<evidence type="ECO:0000313" key="17">
    <source>
        <dbReference type="EMBL" id="QDU36667.1"/>
    </source>
</evidence>
<dbReference type="SUPFAM" id="SSF81624">
    <property type="entry name" value="N-terminal domain of MutM-like DNA repair proteins"/>
    <property type="match status" value="1"/>
</dbReference>
<dbReference type="OrthoDB" id="9800855at2"/>
<dbReference type="AlphaFoldDB" id="A0A517Z2H0"/>
<name>A0A517Z2H0_9PLAN</name>
<keyword evidence="13" id="KW-0326">Glycosidase</keyword>
<keyword evidence="18" id="KW-1185">Reference proteome</keyword>
<dbReference type="CDD" id="cd08973">
    <property type="entry name" value="BaFpgNei_N_1"/>
    <property type="match status" value="1"/>
</dbReference>
<feature type="domain" description="FPG-type" evidence="15">
    <location>
        <begin position="235"/>
        <end position="269"/>
    </location>
</feature>
<keyword evidence="12" id="KW-0511">Multifunctional enzyme</keyword>
<gene>
    <name evidence="17" type="primary">fpg2</name>
    <name evidence="17" type="ORF">Mal4_09550</name>
</gene>
<dbReference type="Gene3D" id="3.20.190.10">
    <property type="entry name" value="MutM-like, N-terminal"/>
    <property type="match status" value="1"/>
</dbReference>
<dbReference type="GO" id="GO:0034039">
    <property type="term" value="F:8-oxo-7,8-dihydroguanine DNA N-glycosylase activity"/>
    <property type="evidence" value="ECO:0007669"/>
    <property type="project" value="TreeGrafter"/>
</dbReference>
<keyword evidence="11" id="KW-0456">Lyase</keyword>
<dbReference type="GO" id="GO:0008270">
    <property type="term" value="F:zinc ion binding"/>
    <property type="evidence" value="ECO:0007669"/>
    <property type="project" value="UniProtKB-KW"/>
</dbReference>
<dbReference type="InterPro" id="IPR012319">
    <property type="entry name" value="FPG_cat"/>
</dbReference>
<dbReference type="GO" id="GO:0003906">
    <property type="term" value="F:DNA-(apurinic or apyrimidinic site) endonuclease activity"/>
    <property type="evidence" value="ECO:0007669"/>
    <property type="project" value="InterPro"/>
</dbReference>
<dbReference type="SUPFAM" id="SSF57716">
    <property type="entry name" value="Glucocorticoid receptor-like (DNA-binding domain)"/>
    <property type="match status" value="1"/>
</dbReference>
<dbReference type="SUPFAM" id="SSF46946">
    <property type="entry name" value="S13-like H2TH domain"/>
    <property type="match status" value="1"/>
</dbReference>
<evidence type="ECO:0000256" key="11">
    <source>
        <dbReference type="ARBA" id="ARBA00023239"/>
    </source>
</evidence>
<keyword evidence="9" id="KW-0238">DNA-binding</keyword>
<evidence type="ECO:0000256" key="4">
    <source>
        <dbReference type="ARBA" id="ARBA00022723"/>
    </source>
</evidence>
<evidence type="ECO:0000256" key="10">
    <source>
        <dbReference type="ARBA" id="ARBA00023204"/>
    </source>
</evidence>
<dbReference type="InterPro" id="IPR015886">
    <property type="entry name" value="H2TH_FPG"/>
</dbReference>
<evidence type="ECO:0000256" key="9">
    <source>
        <dbReference type="ARBA" id="ARBA00023125"/>
    </source>
</evidence>
<organism evidence="17 18">
    <name type="scientific">Maioricimonas rarisocia</name>
    <dbReference type="NCBI Taxonomy" id="2528026"/>
    <lineage>
        <taxon>Bacteria</taxon>
        <taxon>Pseudomonadati</taxon>
        <taxon>Planctomycetota</taxon>
        <taxon>Planctomycetia</taxon>
        <taxon>Planctomycetales</taxon>
        <taxon>Planctomycetaceae</taxon>
        <taxon>Maioricimonas</taxon>
    </lineage>
</organism>
<evidence type="ECO:0000256" key="2">
    <source>
        <dbReference type="ARBA" id="ARBA00001947"/>
    </source>
</evidence>
<keyword evidence="8" id="KW-0862">Zinc</keyword>
<evidence type="ECO:0000256" key="13">
    <source>
        <dbReference type="ARBA" id="ARBA00023295"/>
    </source>
</evidence>
<dbReference type="PANTHER" id="PTHR22993:SF9">
    <property type="entry name" value="FORMAMIDOPYRIMIDINE-DNA GLYCOSYLASE"/>
    <property type="match status" value="1"/>
</dbReference>
<dbReference type="InterPro" id="IPR010663">
    <property type="entry name" value="Znf_FPG/IleRS"/>
</dbReference>
<dbReference type="PROSITE" id="PS51066">
    <property type="entry name" value="ZF_FPG_2"/>
    <property type="match status" value="1"/>
</dbReference>
<keyword evidence="4" id="KW-0479">Metal-binding</keyword>
<evidence type="ECO:0000256" key="1">
    <source>
        <dbReference type="ARBA" id="ARBA00001668"/>
    </source>
</evidence>
<dbReference type="InterPro" id="IPR035937">
    <property type="entry name" value="FPG_N"/>
</dbReference>
<evidence type="ECO:0000259" key="16">
    <source>
        <dbReference type="PROSITE" id="PS51068"/>
    </source>
</evidence>
<reference evidence="17 18" key="1">
    <citation type="submission" date="2019-02" db="EMBL/GenBank/DDBJ databases">
        <title>Deep-cultivation of Planctomycetes and their phenomic and genomic characterization uncovers novel biology.</title>
        <authorList>
            <person name="Wiegand S."/>
            <person name="Jogler M."/>
            <person name="Boedeker C."/>
            <person name="Pinto D."/>
            <person name="Vollmers J."/>
            <person name="Rivas-Marin E."/>
            <person name="Kohn T."/>
            <person name="Peeters S.H."/>
            <person name="Heuer A."/>
            <person name="Rast P."/>
            <person name="Oberbeckmann S."/>
            <person name="Bunk B."/>
            <person name="Jeske O."/>
            <person name="Meyerdierks A."/>
            <person name="Storesund J.E."/>
            <person name="Kallscheuer N."/>
            <person name="Luecker S."/>
            <person name="Lage O.M."/>
            <person name="Pohl T."/>
            <person name="Merkel B.J."/>
            <person name="Hornburger P."/>
            <person name="Mueller R.-W."/>
            <person name="Bruemmer F."/>
            <person name="Labrenz M."/>
            <person name="Spormann A.M."/>
            <person name="Op den Camp H."/>
            <person name="Overmann J."/>
            <person name="Amann R."/>
            <person name="Jetten M.S.M."/>
            <person name="Mascher T."/>
            <person name="Medema M.H."/>
            <person name="Devos D.P."/>
            <person name="Kaster A.-K."/>
            <person name="Ovreas L."/>
            <person name="Rohde M."/>
            <person name="Galperin M.Y."/>
            <person name="Jogler C."/>
        </authorList>
    </citation>
    <scope>NUCLEOTIDE SEQUENCE [LARGE SCALE GENOMIC DNA]</scope>
    <source>
        <strain evidence="17 18">Mal4</strain>
    </source>
</reference>
<keyword evidence="10" id="KW-0234">DNA repair</keyword>
<dbReference type="Pfam" id="PF01149">
    <property type="entry name" value="Fapy_DNA_glyco"/>
    <property type="match status" value="1"/>
</dbReference>
<proteinExistence type="inferred from homology"/>
<comment type="similarity">
    <text evidence="3">Belongs to the FPG family.</text>
</comment>
<evidence type="ECO:0000256" key="5">
    <source>
        <dbReference type="ARBA" id="ARBA00022763"/>
    </source>
</evidence>
<dbReference type="EMBL" id="CP036275">
    <property type="protein sequence ID" value="QDU36667.1"/>
    <property type="molecule type" value="Genomic_DNA"/>
</dbReference>
<dbReference type="InterPro" id="IPR010979">
    <property type="entry name" value="Ribosomal_uS13-like_H2TH"/>
</dbReference>
<evidence type="ECO:0000256" key="3">
    <source>
        <dbReference type="ARBA" id="ARBA00009409"/>
    </source>
</evidence>
<dbReference type="Pfam" id="PF06827">
    <property type="entry name" value="zf-FPG_IleRS"/>
    <property type="match status" value="1"/>
</dbReference>
<evidence type="ECO:0000313" key="18">
    <source>
        <dbReference type="Proteomes" id="UP000320496"/>
    </source>
</evidence>
<evidence type="ECO:0000256" key="14">
    <source>
        <dbReference type="PROSITE-ProRule" id="PRU00391"/>
    </source>
</evidence>